<comment type="caution">
    <text evidence="2">The sequence shown here is derived from an EMBL/GenBank/DDBJ whole genome shotgun (WGS) entry which is preliminary data.</text>
</comment>
<dbReference type="AlphaFoldDB" id="A0AAE1A6I2"/>
<evidence type="ECO:0000256" key="1">
    <source>
        <dbReference type="SAM" id="MobiDB-lite"/>
    </source>
</evidence>
<dbReference type="EMBL" id="JAWDGP010002526">
    <property type="protein sequence ID" value="KAK3782214.1"/>
    <property type="molecule type" value="Genomic_DNA"/>
</dbReference>
<dbReference type="Proteomes" id="UP001283361">
    <property type="component" value="Unassembled WGS sequence"/>
</dbReference>
<accession>A0AAE1A6I2</accession>
<protein>
    <submittedName>
        <fullName evidence="2">Uncharacterized protein</fullName>
    </submittedName>
</protein>
<proteinExistence type="predicted"/>
<feature type="region of interest" description="Disordered" evidence="1">
    <location>
        <begin position="51"/>
        <end position="81"/>
    </location>
</feature>
<organism evidence="2 3">
    <name type="scientific">Elysia crispata</name>
    <name type="common">lettuce slug</name>
    <dbReference type="NCBI Taxonomy" id="231223"/>
    <lineage>
        <taxon>Eukaryota</taxon>
        <taxon>Metazoa</taxon>
        <taxon>Spiralia</taxon>
        <taxon>Lophotrochozoa</taxon>
        <taxon>Mollusca</taxon>
        <taxon>Gastropoda</taxon>
        <taxon>Heterobranchia</taxon>
        <taxon>Euthyneura</taxon>
        <taxon>Panpulmonata</taxon>
        <taxon>Sacoglossa</taxon>
        <taxon>Placobranchoidea</taxon>
        <taxon>Plakobranchidae</taxon>
        <taxon>Elysia</taxon>
    </lineage>
</organism>
<evidence type="ECO:0000313" key="3">
    <source>
        <dbReference type="Proteomes" id="UP001283361"/>
    </source>
</evidence>
<feature type="compositionally biased region" description="Basic and acidic residues" evidence="1">
    <location>
        <begin position="51"/>
        <end position="62"/>
    </location>
</feature>
<reference evidence="2" key="1">
    <citation type="journal article" date="2023" name="G3 (Bethesda)">
        <title>A reference genome for the long-term kleptoplast-retaining sea slug Elysia crispata morphotype clarki.</title>
        <authorList>
            <person name="Eastman K.E."/>
            <person name="Pendleton A.L."/>
            <person name="Shaikh M.A."/>
            <person name="Suttiyut T."/>
            <person name="Ogas R."/>
            <person name="Tomko P."/>
            <person name="Gavelis G."/>
            <person name="Widhalm J.R."/>
            <person name="Wisecaver J.H."/>
        </authorList>
    </citation>
    <scope>NUCLEOTIDE SEQUENCE</scope>
    <source>
        <strain evidence="2">ECLA1</strain>
    </source>
</reference>
<gene>
    <name evidence="2" type="ORF">RRG08_018580</name>
</gene>
<evidence type="ECO:0000313" key="2">
    <source>
        <dbReference type="EMBL" id="KAK3782214.1"/>
    </source>
</evidence>
<name>A0AAE1A6I2_9GAST</name>
<keyword evidence="3" id="KW-1185">Reference proteome</keyword>
<sequence length="133" mass="14411">MRLVETRLILTVSTRIVIDGSSLTSRAVVRSRIPTRRISVLHQHDIVHLGRSETKEAGHDHTPGSSSPVGGKTTAPGPELISPAQLDSALRCLLSPLLDFDICAALQQQIAIVATSPLYSERGDWSVTLRQPL</sequence>